<comment type="caution">
    <text evidence="1">The sequence shown here is derived from an EMBL/GenBank/DDBJ whole genome shotgun (WGS) entry which is preliminary data.</text>
</comment>
<name>A8RIR3_ENTBW</name>
<gene>
    <name evidence="1" type="ORF">CLOBOL_00762</name>
</gene>
<sequence length="34" mass="4092">MSLFNRFKLLAFSAQLSELLLDIIYHIHVFLNRK</sequence>
<reference evidence="1 2" key="1">
    <citation type="submission" date="2007-08" db="EMBL/GenBank/DDBJ databases">
        <authorList>
            <person name="Fulton L."/>
            <person name="Clifton S."/>
            <person name="Fulton B."/>
            <person name="Xu J."/>
            <person name="Minx P."/>
            <person name="Pepin K.H."/>
            <person name="Johnson M."/>
            <person name="Thiruvilangam P."/>
            <person name="Bhonagiri V."/>
            <person name="Nash W.E."/>
            <person name="Mardis E.R."/>
            <person name="Wilson R.K."/>
        </authorList>
    </citation>
    <scope>NUCLEOTIDE SEQUENCE [LARGE SCALE GENOMIC DNA]</scope>
    <source>
        <strain evidence="2">ATCC BAA-613 / DSM 15670 / CCUG 46953 / JCM 12243 / WAL 16351</strain>
    </source>
</reference>
<evidence type="ECO:0000313" key="1">
    <source>
        <dbReference type="EMBL" id="EDP18828.1"/>
    </source>
</evidence>
<dbReference type="HOGENOM" id="CLU_3372922_0_0_9"/>
<dbReference type="Proteomes" id="UP000005396">
    <property type="component" value="Unassembled WGS sequence"/>
</dbReference>
<reference evidence="1 2" key="2">
    <citation type="submission" date="2007-09" db="EMBL/GenBank/DDBJ databases">
        <title>Draft genome sequence of Clostridium bolteae (ATCC BAA-613).</title>
        <authorList>
            <person name="Sudarsanam P."/>
            <person name="Ley R."/>
            <person name="Guruge J."/>
            <person name="Turnbaugh P.J."/>
            <person name="Mahowald M."/>
            <person name="Liep D."/>
            <person name="Gordon J."/>
        </authorList>
    </citation>
    <scope>NUCLEOTIDE SEQUENCE [LARGE SCALE GENOMIC DNA]</scope>
    <source>
        <strain evidence="2">ATCC BAA-613 / DSM 15670 / CCUG 46953 / JCM 12243 / WAL 16351</strain>
    </source>
</reference>
<accession>A8RIR3</accession>
<dbReference type="PaxDb" id="411902-CLOBOL_00762"/>
<organism evidence="1 2">
    <name type="scientific">Enterocloster bolteae (strain ATCC BAA-613 / DSM 15670 / CCUG 46953 / JCM 12243 / WAL 16351)</name>
    <name type="common">Clostridium bolteae</name>
    <dbReference type="NCBI Taxonomy" id="411902"/>
    <lineage>
        <taxon>Bacteria</taxon>
        <taxon>Bacillati</taxon>
        <taxon>Bacillota</taxon>
        <taxon>Clostridia</taxon>
        <taxon>Lachnospirales</taxon>
        <taxon>Lachnospiraceae</taxon>
        <taxon>Enterocloster</taxon>
    </lineage>
</organism>
<evidence type="ECO:0000313" key="2">
    <source>
        <dbReference type="Proteomes" id="UP000005396"/>
    </source>
</evidence>
<dbReference type="EMBL" id="ABCC02000010">
    <property type="protein sequence ID" value="EDP18828.1"/>
    <property type="molecule type" value="Genomic_DNA"/>
</dbReference>
<protein>
    <submittedName>
        <fullName evidence="1">Uncharacterized protein</fullName>
    </submittedName>
</protein>
<dbReference type="AlphaFoldDB" id="A8RIR3"/>
<proteinExistence type="predicted"/>